<evidence type="ECO:0000313" key="2">
    <source>
        <dbReference type="Proteomes" id="UP000694925"/>
    </source>
</evidence>
<feature type="region of interest" description="Disordered" evidence="1">
    <location>
        <begin position="179"/>
        <end position="212"/>
    </location>
</feature>
<proteinExistence type="predicted"/>
<dbReference type="KEGG" id="ccal:108627305"/>
<name>A0AAJ7J3S2_9HYME</name>
<dbReference type="Proteomes" id="UP000694925">
    <property type="component" value="Unplaced"/>
</dbReference>
<feature type="compositionally biased region" description="Polar residues" evidence="1">
    <location>
        <begin position="179"/>
        <end position="190"/>
    </location>
</feature>
<dbReference type="GeneID" id="108627305"/>
<dbReference type="AlphaFoldDB" id="A0AAJ7J3S2"/>
<evidence type="ECO:0000313" key="3">
    <source>
        <dbReference type="RefSeq" id="XP_017883977.1"/>
    </source>
</evidence>
<evidence type="ECO:0000256" key="1">
    <source>
        <dbReference type="SAM" id="MobiDB-lite"/>
    </source>
</evidence>
<organism evidence="2 3">
    <name type="scientific">Ceratina calcarata</name>
    <dbReference type="NCBI Taxonomy" id="156304"/>
    <lineage>
        <taxon>Eukaryota</taxon>
        <taxon>Metazoa</taxon>
        <taxon>Ecdysozoa</taxon>
        <taxon>Arthropoda</taxon>
        <taxon>Hexapoda</taxon>
        <taxon>Insecta</taxon>
        <taxon>Pterygota</taxon>
        <taxon>Neoptera</taxon>
        <taxon>Endopterygota</taxon>
        <taxon>Hymenoptera</taxon>
        <taxon>Apocrita</taxon>
        <taxon>Aculeata</taxon>
        <taxon>Apoidea</taxon>
        <taxon>Anthophila</taxon>
        <taxon>Apidae</taxon>
        <taxon>Ceratina</taxon>
        <taxon>Zadontomerus</taxon>
    </lineage>
</organism>
<dbReference type="RefSeq" id="XP_017883977.1">
    <property type="nucleotide sequence ID" value="XM_018028488.2"/>
</dbReference>
<protein>
    <submittedName>
        <fullName evidence="3">Uncharacterized protein LOC108627305</fullName>
    </submittedName>
</protein>
<keyword evidence="2" id="KW-1185">Reference proteome</keyword>
<sequence length="212" mass="23859">MQQGSVGDGESVSKNSTRNSNEADGRVRVKLEALESADAFDVKYEPQEEYQSTHQEYHYERKPPIVSPIKREGSNTEIVNHCQSQGYPRPVTSVPNSYGFSHFYGPISTATMLPPSFPTARPGSDRTIDRKTIDDHEQERYRVTGVNSDSVFSHRDHGMNYAAFRASMQQIRGAYAEHQNNSGYRSAQYQNRKRKWSGAALRGMAPPSMPVP</sequence>
<gene>
    <name evidence="3" type="primary">LOC108627305</name>
</gene>
<accession>A0AAJ7J3S2</accession>
<feature type="region of interest" description="Disordered" evidence="1">
    <location>
        <begin position="1"/>
        <end position="28"/>
    </location>
</feature>
<reference evidence="3" key="1">
    <citation type="submission" date="2025-08" db="UniProtKB">
        <authorList>
            <consortium name="RefSeq"/>
        </authorList>
    </citation>
    <scope>IDENTIFICATION</scope>
    <source>
        <tissue evidence="3">Whole body</tissue>
    </source>
</reference>
<feature type="non-terminal residue" evidence="3">
    <location>
        <position position="212"/>
    </location>
</feature>